<organism evidence="2 3">
    <name type="scientific">Sclerotinia sclerotiorum (strain ATCC 18683 / 1980 / Ss-1)</name>
    <name type="common">White mold</name>
    <name type="synonym">Whetzelinia sclerotiorum</name>
    <dbReference type="NCBI Taxonomy" id="665079"/>
    <lineage>
        <taxon>Eukaryota</taxon>
        <taxon>Fungi</taxon>
        <taxon>Dikarya</taxon>
        <taxon>Ascomycota</taxon>
        <taxon>Pezizomycotina</taxon>
        <taxon>Leotiomycetes</taxon>
        <taxon>Helotiales</taxon>
        <taxon>Sclerotiniaceae</taxon>
        <taxon>Sclerotinia</taxon>
    </lineage>
</organism>
<dbReference type="EMBL" id="CH476622">
    <property type="protein sequence ID" value="EDN96186.1"/>
    <property type="molecule type" value="Genomic_DNA"/>
</dbReference>
<dbReference type="KEGG" id="ssl:SS1G_01110"/>
<dbReference type="Proteomes" id="UP000001312">
    <property type="component" value="Unassembled WGS sequence"/>
</dbReference>
<dbReference type="HOGENOM" id="CLU_1611773_0_0_1"/>
<evidence type="ECO:0000313" key="3">
    <source>
        <dbReference type="Proteomes" id="UP000001312"/>
    </source>
</evidence>
<name>A7E734_SCLS1</name>
<gene>
    <name evidence="2" type="ORF">SS1G_01110</name>
</gene>
<proteinExistence type="predicted"/>
<evidence type="ECO:0000256" key="1">
    <source>
        <dbReference type="SAM" id="MobiDB-lite"/>
    </source>
</evidence>
<reference evidence="3" key="1">
    <citation type="journal article" date="2011" name="PLoS Genet.">
        <title>Genomic analysis of the necrotrophic fungal pathogens Sclerotinia sclerotiorum and Botrytis cinerea.</title>
        <authorList>
            <person name="Amselem J."/>
            <person name="Cuomo C.A."/>
            <person name="van Kan J.A."/>
            <person name="Viaud M."/>
            <person name="Benito E.P."/>
            <person name="Couloux A."/>
            <person name="Coutinho P.M."/>
            <person name="de Vries R.P."/>
            <person name="Dyer P.S."/>
            <person name="Fillinger S."/>
            <person name="Fournier E."/>
            <person name="Gout L."/>
            <person name="Hahn M."/>
            <person name="Kohn L."/>
            <person name="Lapalu N."/>
            <person name="Plummer K.M."/>
            <person name="Pradier J.M."/>
            <person name="Quevillon E."/>
            <person name="Sharon A."/>
            <person name="Simon A."/>
            <person name="ten Have A."/>
            <person name="Tudzynski B."/>
            <person name="Tudzynski P."/>
            <person name="Wincker P."/>
            <person name="Andrew M."/>
            <person name="Anthouard V."/>
            <person name="Beever R.E."/>
            <person name="Beffa R."/>
            <person name="Benoit I."/>
            <person name="Bouzid O."/>
            <person name="Brault B."/>
            <person name="Chen Z."/>
            <person name="Choquer M."/>
            <person name="Collemare J."/>
            <person name="Cotton P."/>
            <person name="Danchin E.G."/>
            <person name="Da Silva C."/>
            <person name="Gautier A."/>
            <person name="Giraud C."/>
            <person name="Giraud T."/>
            <person name="Gonzalez C."/>
            <person name="Grossetete S."/>
            <person name="Guldener U."/>
            <person name="Henrissat B."/>
            <person name="Howlett B.J."/>
            <person name="Kodira C."/>
            <person name="Kretschmer M."/>
            <person name="Lappartient A."/>
            <person name="Leroch M."/>
            <person name="Levis C."/>
            <person name="Mauceli E."/>
            <person name="Neuveglise C."/>
            <person name="Oeser B."/>
            <person name="Pearson M."/>
            <person name="Poulain J."/>
            <person name="Poussereau N."/>
            <person name="Quesneville H."/>
            <person name="Rascle C."/>
            <person name="Schumacher J."/>
            <person name="Segurens B."/>
            <person name="Sexton A."/>
            <person name="Silva E."/>
            <person name="Sirven C."/>
            <person name="Soanes D.M."/>
            <person name="Talbot N.J."/>
            <person name="Templeton M."/>
            <person name="Yandava C."/>
            <person name="Yarden O."/>
            <person name="Zeng Q."/>
            <person name="Rollins J.A."/>
            <person name="Lebrun M.H."/>
            <person name="Dickman M."/>
        </authorList>
    </citation>
    <scope>NUCLEOTIDE SEQUENCE [LARGE SCALE GENOMIC DNA]</scope>
    <source>
        <strain evidence="3">ATCC 18683 / 1980 / Ss-1</strain>
    </source>
</reference>
<sequence length="165" mass="18549">MGNSNSTTSNIPMLCHGISSFEETSLRAVWNLLPVFQSPQDYRSASVTTMIILSTSGEDCLARRVNVTPTCLSIVDRLTRQKGEEVSESSSDSSSDEYERHLMRRVSRQPSEPLKRVALIPFGLTDHRLQHTQIAKGGLWVVTREKSRITHEYLHKVLKGRNPAV</sequence>
<dbReference type="InParanoid" id="A7E734"/>
<feature type="region of interest" description="Disordered" evidence="1">
    <location>
        <begin position="80"/>
        <end position="109"/>
    </location>
</feature>
<accession>A7E734</accession>
<dbReference type="RefSeq" id="XP_001596918.1">
    <property type="nucleotide sequence ID" value="XM_001596868.1"/>
</dbReference>
<protein>
    <submittedName>
        <fullName evidence="2">Uncharacterized protein</fullName>
    </submittedName>
</protein>
<keyword evidence="3" id="KW-1185">Reference proteome</keyword>
<dbReference type="GeneID" id="5493873"/>
<evidence type="ECO:0000313" key="2">
    <source>
        <dbReference type="EMBL" id="EDN96186.1"/>
    </source>
</evidence>
<dbReference type="AlphaFoldDB" id="A7E734"/>